<protein>
    <recommendedName>
        <fullName evidence="4">Peptidase A1 domain-containing protein</fullName>
    </recommendedName>
</protein>
<dbReference type="InterPro" id="IPR033121">
    <property type="entry name" value="PEPTIDASE_A1"/>
</dbReference>
<evidence type="ECO:0000313" key="6">
    <source>
        <dbReference type="Proteomes" id="UP000186601"/>
    </source>
</evidence>
<dbReference type="PANTHER" id="PTHR47966:SF51">
    <property type="entry name" value="BETA-SITE APP-CLEAVING ENZYME, ISOFORM A-RELATED"/>
    <property type="match status" value="1"/>
</dbReference>
<dbReference type="GO" id="GO:0004190">
    <property type="term" value="F:aspartic-type endopeptidase activity"/>
    <property type="evidence" value="ECO:0007669"/>
    <property type="project" value="UniProtKB-KW"/>
</dbReference>
<accession>A0A2R6NS31</accession>
<name>A0A2R6NS31_9APHY</name>
<proteinExistence type="inferred from homology"/>
<keyword evidence="3" id="KW-0378">Hydrolase</keyword>
<comment type="similarity">
    <text evidence="1 3">Belongs to the peptidase A1 family.</text>
</comment>
<keyword evidence="2 3" id="KW-0064">Aspartyl protease</keyword>
<evidence type="ECO:0000256" key="2">
    <source>
        <dbReference type="ARBA" id="ARBA00022750"/>
    </source>
</evidence>
<dbReference type="PRINTS" id="PR00792">
    <property type="entry name" value="PEPSIN"/>
</dbReference>
<keyword evidence="6" id="KW-1185">Reference proteome</keyword>
<comment type="caution">
    <text evidence="5">The sequence shown here is derived from an EMBL/GenBank/DDBJ whole genome shotgun (WGS) entry which is preliminary data.</text>
</comment>
<organism evidence="5 6">
    <name type="scientific">Hermanssonia centrifuga</name>
    <dbReference type="NCBI Taxonomy" id="98765"/>
    <lineage>
        <taxon>Eukaryota</taxon>
        <taxon>Fungi</taxon>
        <taxon>Dikarya</taxon>
        <taxon>Basidiomycota</taxon>
        <taxon>Agaricomycotina</taxon>
        <taxon>Agaricomycetes</taxon>
        <taxon>Polyporales</taxon>
        <taxon>Meruliaceae</taxon>
        <taxon>Hermanssonia</taxon>
    </lineage>
</organism>
<reference evidence="5 6" key="1">
    <citation type="submission" date="2018-02" db="EMBL/GenBank/DDBJ databases">
        <title>Genome sequence of the basidiomycete white-rot fungus Phlebia centrifuga.</title>
        <authorList>
            <person name="Granchi Z."/>
            <person name="Peng M."/>
            <person name="de Vries R.P."/>
            <person name="Hilden K."/>
            <person name="Makela M.R."/>
            <person name="Grigoriev I."/>
            <person name="Riley R."/>
        </authorList>
    </citation>
    <scope>NUCLEOTIDE SEQUENCE [LARGE SCALE GENOMIC DNA]</scope>
    <source>
        <strain evidence="5 6">FBCC195</strain>
    </source>
</reference>
<dbReference type="InterPro" id="IPR001969">
    <property type="entry name" value="Aspartic_peptidase_AS"/>
</dbReference>
<evidence type="ECO:0000313" key="5">
    <source>
        <dbReference type="EMBL" id="PSR75646.1"/>
    </source>
</evidence>
<feature type="domain" description="Peptidase A1" evidence="4">
    <location>
        <begin position="1"/>
        <end position="287"/>
    </location>
</feature>
<dbReference type="Proteomes" id="UP000186601">
    <property type="component" value="Unassembled WGS sequence"/>
</dbReference>
<dbReference type="AlphaFoldDB" id="A0A2R6NS31"/>
<dbReference type="GO" id="GO:0006508">
    <property type="term" value="P:proteolysis"/>
    <property type="evidence" value="ECO:0007669"/>
    <property type="project" value="UniProtKB-KW"/>
</dbReference>
<dbReference type="InterPro" id="IPR001461">
    <property type="entry name" value="Aspartic_peptidase_A1"/>
</dbReference>
<keyword evidence="3" id="KW-0645">Protease</keyword>
<dbReference type="InterPro" id="IPR034164">
    <property type="entry name" value="Pepsin-like_dom"/>
</dbReference>
<dbReference type="PANTHER" id="PTHR47966">
    <property type="entry name" value="BETA-SITE APP-CLEAVING ENZYME, ISOFORM A-RELATED"/>
    <property type="match status" value="1"/>
</dbReference>
<evidence type="ECO:0000259" key="4">
    <source>
        <dbReference type="PROSITE" id="PS51767"/>
    </source>
</evidence>
<dbReference type="PROSITE" id="PS51767">
    <property type="entry name" value="PEPTIDASE_A1"/>
    <property type="match status" value="1"/>
</dbReference>
<dbReference type="SUPFAM" id="SSF50630">
    <property type="entry name" value="Acid proteases"/>
    <property type="match status" value="1"/>
</dbReference>
<dbReference type="Gene3D" id="2.40.70.10">
    <property type="entry name" value="Acid Proteases"/>
    <property type="match status" value="2"/>
</dbReference>
<dbReference type="CDD" id="cd05471">
    <property type="entry name" value="pepsin_like"/>
    <property type="match status" value="1"/>
</dbReference>
<dbReference type="EMBL" id="MLYV02000881">
    <property type="protein sequence ID" value="PSR75646.1"/>
    <property type="molecule type" value="Genomic_DNA"/>
</dbReference>
<dbReference type="InterPro" id="IPR021109">
    <property type="entry name" value="Peptidase_aspartic_dom_sf"/>
</dbReference>
<evidence type="ECO:0000256" key="3">
    <source>
        <dbReference type="RuleBase" id="RU000454"/>
    </source>
</evidence>
<gene>
    <name evidence="5" type="ORF">PHLCEN_2v8937</name>
</gene>
<sequence>MDRCPLTWDCARWCDPTRRSGTEYGVNFTIGNMNLPSQSIGVALLSYGSSGVDGILGQVHHIYVELSFKKLISISIGPTDLTIGTLLLSPNQEIPTVTDNAFTSGLISSKMVGIYFQPTTSTSDANGELTFGGVDDTKYVGDLNYVPITSTSPSSSYVGINQTITYGNDSNSVLILPNTAGIVDTGTTLLMIDSDAFSSYQMATGGVIDSTTGLLKISLTQYENLNSLFFNIGGLNNVIGGSSDGIYLIVSSTGKTSGSGMDFINGMTFLERFYTAYDSGNNRCGIAETAYTYATSN</sequence>
<dbReference type="STRING" id="98765.A0A2R6NS31"/>
<dbReference type="Pfam" id="PF00026">
    <property type="entry name" value="Asp"/>
    <property type="match status" value="1"/>
</dbReference>
<evidence type="ECO:0000256" key="1">
    <source>
        <dbReference type="ARBA" id="ARBA00007447"/>
    </source>
</evidence>
<dbReference type="PROSITE" id="PS00141">
    <property type="entry name" value="ASP_PROTEASE"/>
    <property type="match status" value="1"/>
</dbReference>
<dbReference type="OrthoDB" id="660550at2759"/>